<dbReference type="GO" id="GO:0005886">
    <property type="term" value="C:plasma membrane"/>
    <property type="evidence" value="ECO:0007669"/>
    <property type="project" value="UniProtKB-SubCell"/>
</dbReference>
<keyword evidence="5 7" id="KW-1133">Transmembrane helix</keyword>
<keyword evidence="4 7" id="KW-0812">Transmembrane</keyword>
<gene>
    <name evidence="9" type="ORF">FKZ61_05100</name>
</gene>
<proteinExistence type="inferred from homology"/>
<reference evidence="9 10" key="1">
    <citation type="submission" date="2019-06" db="EMBL/GenBank/DDBJ databases">
        <title>Genome sequence of Litorilinea aerophila BAA-2444.</title>
        <authorList>
            <person name="Maclea K.S."/>
            <person name="Maurais E.G."/>
            <person name="Iannazzi L.C."/>
        </authorList>
    </citation>
    <scope>NUCLEOTIDE SEQUENCE [LARGE SCALE GENOMIC DNA]</scope>
    <source>
        <strain evidence="9 10">ATCC BAA-2444</strain>
    </source>
</reference>
<dbReference type="InterPro" id="IPR051311">
    <property type="entry name" value="DedA_domain"/>
</dbReference>
<feature type="transmembrane region" description="Helical" evidence="7">
    <location>
        <begin position="171"/>
        <end position="195"/>
    </location>
</feature>
<dbReference type="PANTHER" id="PTHR42709">
    <property type="entry name" value="ALKALINE PHOSPHATASE LIKE PROTEIN"/>
    <property type="match status" value="1"/>
</dbReference>
<feature type="transmembrane region" description="Helical" evidence="7">
    <location>
        <begin position="30"/>
        <end position="48"/>
    </location>
</feature>
<dbReference type="Proteomes" id="UP000317371">
    <property type="component" value="Unassembled WGS sequence"/>
</dbReference>
<evidence type="ECO:0000256" key="6">
    <source>
        <dbReference type="ARBA" id="ARBA00023136"/>
    </source>
</evidence>
<dbReference type="PANTHER" id="PTHR42709:SF6">
    <property type="entry name" value="UNDECAPRENYL PHOSPHATE TRANSPORTER A"/>
    <property type="match status" value="1"/>
</dbReference>
<dbReference type="Pfam" id="PF09335">
    <property type="entry name" value="VTT_dom"/>
    <property type="match status" value="1"/>
</dbReference>
<evidence type="ECO:0000313" key="9">
    <source>
        <dbReference type="EMBL" id="TQE97017.1"/>
    </source>
</evidence>
<organism evidence="9 10">
    <name type="scientific">Litorilinea aerophila</name>
    <dbReference type="NCBI Taxonomy" id="1204385"/>
    <lineage>
        <taxon>Bacteria</taxon>
        <taxon>Bacillati</taxon>
        <taxon>Chloroflexota</taxon>
        <taxon>Caldilineae</taxon>
        <taxon>Caldilineales</taxon>
        <taxon>Caldilineaceae</taxon>
        <taxon>Litorilinea</taxon>
    </lineage>
</organism>
<sequence>MSQESSNAQPLAGAAAFDINRLFSQRARRWLGTAAILAIVVVSFWLAFNPQWVERFGRWGYVGAFFISMIASATIILPAPGIAVIIAMGTALDPVLLGIVAGLGSAVGELSGYLAGASGRAFIPEEQRVYFNRLHGLTDRYGAVLLAALAAVPFPLFDLAGVCAGMLRMNILVFLAAVAVGKSIKYIILILVGTAPLHMLHQLFP</sequence>
<evidence type="ECO:0000256" key="3">
    <source>
        <dbReference type="ARBA" id="ARBA00022475"/>
    </source>
</evidence>
<feature type="transmembrane region" description="Helical" evidence="7">
    <location>
        <begin position="95"/>
        <end position="123"/>
    </location>
</feature>
<dbReference type="EMBL" id="VIGC01000005">
    <property type="protein sequence ID" value="TQE97017.1"/>
    <property type="molecule type" value="Genomic_DNA"/>
</dbReference>
<comment type="similarity">
    <text evidence="2">Belongs to the DedA family.</text>
</comment>
<evidence type="ECO:0000256" key="2">
    <source>
        <dbReference type="ARBA" id="ARBA00010792"/>
    </source>
</evidence>
<evidence type="ECO:0000256" key="4">
    <source>
        <dbReference type="ARBA" id="ARBA00022692"/>
    </source>
</evidence>
<dbReference type="OrthoDB" id="157088at2"/>
<dbReference type="InParanoid" id="A0A540VJT2"/>
<dbReference type="AlphaFoldDB" id="A0A540VJT2"/>
<name>A0A540VJT2_9CHLR</name>
<evidence type="ECO:0000256" key="1">
    <source>
        <dbReference type="ARBA" id="ARBA00004651"/>
    </source>
</evidence>
<feature type="transmembrane region" description="Helical" evidence="7">
    <location>
        <begin position="60"/>
        <end position="88"/>
    </location>
</feature>
<feature type="transmembrane region" description="Helical" evidence="7">
    <location>
        <begin position="143"/>
        <end position="164"/>
    </location>
</feature>
<feature type="domain" description="VTT" evidence="8">
    <location>
        <begin position="80"/>
        <end position="193"/>
    </location>
</feature>
<evidence type="ECO:0000259" key="8">
    <source>
        <dbReference type="Pfam" id="PF09335"/>
    </source>
</evidence>
<dbReference type="InterPro" id="IPR032816">
    <property type="entry name" value="VTT_dom"/>
</dbReference>
<evidence type="ECO:0000313" key="10">
    <source>
        <dbReference type="Proteomes" id="UP000317371"/>
    </source>
</evidence>
<comment type="caution">
    <text evidence="9">The sequence shown here is derived from an EMBL/GenBank/DDBJ whole genome shotgun (WGS) entry which is preliminary data.</text>
</comment>
<evidence type="ECO:0000256" key="7">
    <source>
        <dbReference type="SAM" id="Phobius"/>
    </source>
</evidence>
<dbReference type="RefSeq" id="WP_141609002.1">
    <property type="nucleotide sequence ID" value="NZ_VIGC02000005.1"/>
</dbReference>
<keyword evidence="10" id="KW-1185">Reference proteome</keyword>
<keyword evidence="6 7" id="KW-0472">Membrane</keyword>
<accession>A0A540VJT2</accession>
<keyword evidence="3" id="KW-1003">Cell membrane</keyword>
<evidence type="ECO:0000256" key="5">
    <source>
        <dbReference type="ARBA" id="ARBA00022989"/>
    </source>
</evidence>
<comment type="subcellular location">
    <subcellularLocation>
        <location evidence="1">Cell membrane</location>
        <topology evidence="1">Multi-pass membrane protein</topology>
    </subcellularLocation>
</comment>
<protein>
    <submittedName>
        <fullName evidence="9">VTT domain-containing protein</fullName>
    </submittedName>
</protein>